<feature type="domain" description="Beta/gamma crystallin 'Greek key'" evidence="4">
    <location>
        <begin position="1944"/>
        <end position="1986"/>
    </location>
</feature>
<feature type="compositionally biased region" description="Basic residues" evidence="3">
    <location>
        <begin position="1"/>
        <end position="11"/>
    </location>
</feature>
<dbReference type="Gene3D" id="2.80.10.50">
    <property type="match status" value="1"/>
</dbReference>
<feature type="compositionally biased region" description="Basic and acidic residues" evidence="3">
    <location>
        <begin position="384"/>
        <end position="398"/>
    </location>
</feature>
<feature type="region of interest" description="Disordered" evidence="3">
    <location>
        <begin position="1017"/>
        <end position="1054"/>
    </location>
</feature>
<reference evidence="5" key="1">
    <citation type="submission" date="2025-08" db="UniProtKB">
        <authorList>
            <consortium name="Ensembl"/>
        </authorList>
    </citation>
    <scope>IDENTIFICATION</scope>
</reference>
<evidence type="ECO:0000259" key="4">
    <source>
        <dbReference type="PROSITE" id="PS50915"/>
    </source>
</evidence>
<feature type="compositionally biased region" description="Low complexity" evidence="3">
    <location>
        <begin position="1027"/>
        <end position="1040"/>
    </location>
</feature>
<accession>A0A3Q3CGB3</accession>
<dbReference type="GeneID" id="102304208"/>
<feature type="compositionally biased region" description="Polar residues" evidence="3">
    <location>
        <begin position="319"/>
        <end position="330"/>
    </location>
</feature>
<feature type="compositionally biased region" description="Polar residues" evidence="3">
    <location>
        <begin position="1254"/>
        <end position="1270"/>
    </location>
</feature>
<dbReference type="PANTHER" id="PTHR11818:SF50">
    <property type="entry name" value="BETA_GAMMA CRYSTALLIN DOMAIN-CONTAINING PROTEIN 2"/>
    <property type="match status" value="1"/>
</dbReference>
<dbReference type="STRING" id="8153.ENSHBUP00000021652"/>
<dbReference type="InterPro" id="IPR035992">
    <property type="entry name" value="Ricin_B-like_lectins"/>
</dbReference>
<feature type="region of interest" description="Disordered" evidence="3">
    <location>
        <begin position="319"/>
        <end position="421"/>
    </location>
</feature>
<feature type="region of interest" description="Disordered" evidence="3">
    <location>
        <begin position="1224"/>
        <end position="1275"/>
    </location>
</feature>
<dbReference type="PROSITE" id="PS50915">
    <property type="entry name" value="CRYSTALLIN_BETA_GAMMA"/>
    <property type="match status" value="7"/>
</dbReference>
<feature type="region of interest" description="Disordered" evidence="3">
    <location>
        <begin position="1397"/>
        <end position="1508"/>
    </location>
</feature>
<feature type="compositionally biased region" description="Polar residues" evidence="3">
    <location>
        <begin position="784"/>
        <end position="794"/>
    </location>
</feature>
<feature type="domain" description="Beta/gamma crystallin 'Greek key'" evidence="4">
    <location>
        <begin position="2092"/>
        <end position="2129"/>
    </location>
</feature>
<dbReference type="InterPro" id="IPR001064">
    <property type="entry name" value="Beta/gamma_crystallin"/>
</dbReference>
<evidence type="ECO:0000256" key="2">
    <source>
        <dbReference type="ARBA" id="ARBA00022737"/>
    </source>
</evidence>
<feature type="region of interest" description="Disordered" evidence="3">
    <location>
        <begin position="125"/>
        <end position="190"/>
    </location>
</feature>
<dbReference type="Pfam" id="PF00652">
    <property type="entry name" value="Ricin_B_lectin"/>
    <property type="match status" value="1"/>
</dbReference>
<dbReference type="OrthoDB" id="8823304at2759"/>
<evidence type="ECO:0000313" key="5">
    <source>
        <dbReference type="Ensembl" id="ENSHBUP00000021652.1"/>
    </source>
</evidence>
<feature type="compositionally biased region" description="Polar residues" evidence="3">
    <location>
        <begin position="1481"/>
        <end position="1491"/>
    </location>
</feature>
<keyword evidence="2" id="KW-0677">Repeat</keyword>
<feature type="domain" description="Beta/gamma crystallin 'Greek key'" evidence="4">
    <location>
        <begin position="1897"/>
        <end position="1943"/>
    </location>
</feature>
<feature type="compositionally biased region" description="Basic and acidic residues" evidence="3">
    <location>
        <begin position="745"/>
        <end position="760"/>
    </location>
</feature>
<feature type="compositionally biased region" description="Basic and acidic residues" evidence="3">
    <location>
        <begin position="1402"/>
        <end position="1418"/>
    </location>
</feature>
<evidence type="ECO:0000256" key="3">
    <source>
        <dbReference type="SAM" id="MobiDB-lite"/>
    </source>
</evidence>
<dbReference type="Pfam" id="PF00030">
    <property type="entry name" value="Crystall"/>
    <property type="match status" value="6"/>
</dbReference>
<keyword evidence="6" id="KW-1185">Reference proteome</keyword>
<dbReference type="GeneTree" id="ENSGT00940000157740"/>
<proteinExistence type="inferred from homology"/>
<feature type="region of interest" description="Disordered" evidence="3">
    <location>
        <begin position="1750"/>
        <end position="1783"/>
    </location>
</feature>
<organism evidence="5 6">
    <name type="scientific">Haplochromis burtoni</name>
    <name type="common">Burton's mouthbrooder</name>
    <name type="synonym">Chromis burtoni</name>
    <dbReference type="NCBI Taxonomy" id="8153"/>
    <lineage>
        <taxon>Eukaryota</taxon>
        <taxon>Metazoa</taxon>
        <taxon>Chordata</taxon>
        <taxon>Craniata</taxon>
        <taxon>Vertebrata</taxon>
        <taxon>Euteleostomi</taxon>
        <taxon>Actinopterygii</taxon>
        <taxon>Neopterygii</taxon>
        <taxon>Teleostei</taxon>
        <taxon>Neoteleostei</taxon>
        <taxon>Acanthomorphata</taxon>
        <taxon>Ovalentaria</taxon>
        <taxon>Cichlomorphae</taxon>
        <taxon>Cichliformes</taxon>
        <taxon>Cichlidae</taxon>
        <taxon>African cichlids</taxon>
        <taxon>Pseudocrenilabrinae</taxon>
        <taxon>Haplochromini</taxon>
        <taxon>Haplochromis</taxon>
    </lineage>
</organism>
<feature type="region of interest" description="Disordered" evidence="3">
    <location>
        <begin position="47"/>
        <end position="96"/>
    </location>
</feature>
<dbReference type="Gene3D" id="2.60.20.10">
    <property type="entry name" value="Crystallins"/>
    <property type="match status" value="6"/>
</dbReference>
<feature type="compositionally biased region" description="Polar residues" evidence="3">
    <location>
        <begin position="356"/>
        <end position="366"/>
    </location>
</feature>
<feature type="domain" description="Beta/gamma crystallin 'Greek key'" evidence="4">
    <location>
        <begin position="1725"/>
        <end position="1785"/>
    </location>
</feature>
<dbReference type="OMA" id="KPRFHKV"/>
<feature type="compositionally biased region" description="Low complexity" evidence="3">
    <location>
        <begin position="344"/>
        <end position="355"/>
    </location>
</feature>
<dbReference type="SMART" id="SM00458">
    <property type="entry name" value="RICIN"/>
    <property type="match status" value="1"/>
</dbReference>
<dbReference type="SMART" id="SM00247">
    <property type="entry name" value="XTALbg"/>
    <property type="match status" value="6"/>
</dbReference>
<feature type="region of interest" description="Disordered" evidence="3">
    <location>
        <begin position="745"/>
        <end position="794"/>
    </location>
</feature>
<dbReference type="InterPro" id="IPR050252">
    <property type="entry name" value="Beta/Gamma-Crystallin"/>
</dbReference>
<comment type="similarity">
    <text evidence="1">Belongs to the beta/gamma-crystallin family.</text>
</comment>
<feature type="region of interest" description="Disordered" evidence="3">
    <location>
        <begin position="1"/>
        <end position="33"/>
    </location>
</feature>
<evidence type="ECO:0000313" key="6">
    <source>
        <dbReference type="Proteomes" id="UP000264840"/>
    </source>
</evidence>
<feature type="domain" description="Beta/gamma crystallin 'Greek key'" evidence="4">
    <location>
        <begin position="2220"/>
        <end position="2261"/>
    </location>
</feature>
<feature type="compositionally biased region" description="Polar residues" evidence="3">
    <location>
        <begin position="761"/>
        <end position="770"/>
    </location>
</feature>
<name>A0A3Q3CGB3_HAPBU</name>
<dbReference type="CTD" id="55057"/>
<feature type="region of interest" description="Disordered" evidence="3">
    <location>
        <begin position="1350"/>
        <end position="1370"/>
    </location>
</feature>
<dbReference type="Proteomes" id="UP000264840">
    <property type="component" value="Unplaced"/>
</dbReference>
<feature type="compositionally biased region" description="Low complexity" evidence="3">
    <location>
        <begin position="404"/>
        <end position="418"/>
    </location>
</feature>
<feature type="region of interest" description="Disordered" evidence="3">
    <location>
        <begin position="239"/>
        <end position="266"/>
    </location>
</feature>
<dbReference type="RefSeq" id="XP_005938844.1">
    <property type="nucleotide sequence ID" value="XM_005938782.3"/>
</dbReference>
<protein>
    <submittedName>
        <fullName evidence="5">Uncharacterized LOC102304208</fullName>
    </submittedName>
</protein>
<feature type="compositionally biased region" description="Basic and acidic residues" evidence="3">
    <location>
        <begin position="1443"/>
        <end position="1452"/>
    </location>
</feature>
<dbReference type="PROSITE" id="PS50231">
    <property type="entry name" value="RICIN_B_LECTIN"/>
    <property type="match status" value="1"/>
</dbReference>
<feature type="compositionally biased region" description="Basic and acidic residues" evidence="3">
    <location>
        <begin position="1767"/>
        <end position="1783"/>
    </location>
</feature>
<dbReference type="Ensembl" id="ENSHBUT00000015709.1">
    <property type="protein sequence ID" value="ENSHBUP00000021652.1"/>
    <property type="gene ID" value="ENSHBUG00000001468.1"/>
</dbReference>
<feature type="domain" description="Beta/gamma crystallin 'Greek key'" evidence="4">
    <location>
        <begin position="2039"/>
        <end position="2081"/>
    </location>
</feature>
<feature type="domain" description="Beta/gamma crystallin 'Greek key'" evidence="4">
    <location>
        <begin position="2130"/>
        <end position="2173"/>
    </location>
</feature>
<reference evidence="5" key="2">
    <citation type="submission" date="2025-09" db="UniProtKB">
        <authorList>
            <consortium name="Ensembl"/>
        </authorList>
    </citation>
    <scope>IDENTIFICATION</scope>
</reference>
<dbReference type="InterPro" id="IPR000772">
    <property type="entry name" value="Ricin_B_lectin"/>
</dbReference>
<feature type="compositionally biased region" description="Low complexity" evidence="3">
    <location>
        <begin position="1356"/>
        <end position="1370"/>
    </location>
</feature>
<sequence length="2397" mass="264789">MAKRSSTRKSLKSLFSKSEANLDESVEKDVQKNEGEKKKFKLFKFKTKSKKDSEKSANDSQKVLRAVANSETADDEEPGSDNNDPDSKLPPVYATAPRVKAKALSYSEMDLRKPKRFATISFGIRKKKKKDEENMSKSTFGLPTQGIEEQEETPVERDPGNRKKFSMSQPELDSDSKFDIPSPPPVAANETDSYFTLSAQSQSVPVITVNTQQESKGPLTNASDLSDVQRQTLRAPIASIPELQLDDTGSLEEKENIPVHDSSSRNDVKSALLTATSETASVVQTQAEHTLLASQPPTVLDSSAYEAATVASGNNSYAYIPQENESTSGTLPYHQSDAPDTVDSTISNSESSLTSVDNSNYTTVTGPSPDPQNDKLASSADSAANHHEIFISHTERSFPENAKSVSTTSAVSSESSTAPTHQDKVYGALYESLFPQNFTSEVISSLLSPSSHICTDKRLLDTKTEFVIVKTHDESHAETNTQYSQTLTSRDLDSAAGRMIDAPDGSASIGEIKGSSFGESSRVSASQIQTVPENQNRYVPTSLSAASKYSDSAGISYSELTRSRSQLKSDNKSLVTDSVWSGPLCQNSAPPISNYETSHGIDAQVTDSKRRVILVKELVTDDTNVYPGCSSSVPDKMNLVKDLKVEFETTDEFSALSGPTVRNDRLLSPAYLSVGSDDESTKEIYYSAEEDNAEESGDEEMFTMDDREESIVRLGEEIVQHSEPMDKGISQRDEGDFRVVIVKMEQKEDKMDDEEKREDYNGQTEVQQQLEEQKSDSQVHEMGTSESWVEEQSTAVWPQMKEEEEEGRKEDLLATPVQQVNTMMVCSFAPPPSEQHGQVEESGGNWTVDLETEDHSNGENLFPTEVEETLPNKDFTDFGCKHATSSHTKEEDVIVHIITETEEQVPLIVNADKTGEGNKDTKNSMGITNSTLTDTAGAAEAVMGNLTHSTHLQSDATEIEHNRVPRSTEWVDTITQSPDRNITVPVPEQVAVELSASNADTHHLDSDTAEGLCEHPKEAQPDLNEGSLTASRTTAASSESQQTDDCQESADKMNSGYRSLSTTLLIKTSSLSKEDEAKHRFRKLSLINEADAVDNRQDEVDFSKTSTSTESNEPDLDSEYKWKNRFEGVSQYKPSKTENYTFSDSLTYNISDTSSSNSSSSSALPDTTAYTRFTDSFSSPSLPSLEEPITLGNRWSDRNEFYLSRESNPVKAPADDWRRSLVEQEEPGAAAGETLGRREGGSESVKSAWEPQQLPVSSLSSTQQTSYNNSLEEEDGDSYRFTGVFTATLVEAVSDPVATTLSTPPASPDEDSTSQFDMEILVDTLKSMGPSLRQKSVSIRTNNAGLASSLPPIVEDAPSPVSSDVPDSVSGLQTKMEGTGAPAESLNGLYTLPADLGLKRTSPRDSRSPLELRIRQNQDGHPGTRGLNFPFRASTLNSTVMRKSSDSSEDLKSPVLNGNEVPPSPTTSSRLDHSVLFGNYKPSSTVQTQENGKAHRSVFRTSSLPETLSLKDHTTAGLKGMGDLGAGTESGGSRFERLSFLMNSSSSSLSVAEDLNTHVSRPASLAIGSPPASNSPTRLLSPTGSIDLHRPFANTDTPLSMFSQTPQMAMGVGSGTMGTPILQRSLSSDAAVGVHSSLFSNVNGKSQFQSQTTEPDKNLLSKYRAFPDAYLTKEKEHGKLNPRPGKMYIFDRPGMCGQRIEVHGDVIDATPWELQETISIRVVRGGWVLYEKPNFKGEKIALDEGDIEITYPFSPPEEQQENEQNEGDEHNGDTNDEQKETKPARRFLIGSIRRAVRDYSVPEISLFPEEEAEGKKVIFRDTSDDARIFGFPIKANSIIINAGLWLVFAQPFFQGVPRVLEVGGYSNPAAWGVEQPYVGSLHPLKIGEPKVENLNDPKMVIYEKPYFTGKSRTITTNMRDFMTRIERQQTTFMYNVGSLKVLGGIWVGYEKEGFRGHQYLLEEGEYHDWRVWGGCDAELRSVRVIRADLTDPAMVMFEQLEEDQDGVQEEKTFEVTEAIPDVELFGYKTSTRSIEVISGAWIAYSHVDFSGHQYILEKGFYNNCADWGSQDTRVCSVQPILLAPNDSSRSRDEIKLYSEPDFQGECYIFNCKQEEMPEKLVTKSCRVTGRSWVVYENEQFSGNLYVLSEGDYPNLTSMGCPPDCSIRSVKIVPLLFSVPSISLFGLECLEGREITTDTEILSMVEEGFNNHILSLRVNSGCWVICEHSNYRGRQFLLEPIEITNWPKFSSLHTIGSMYPVRQKRHFFRIKNTERGHFLSVQGGVEELKSGRVVVTPEVEPLSDIWFYQDGLIKNKLSPTMSLQVVGNIEPAAKVVLWTETRQPVQTWTAPMKGLITSNTFPGMVLDVKGGKTYDKDHVVIMPENDERPSQQWEIELL</sequence>
<dbReference type="InterPro" id="IPR011024">
    <property type="entry name" value="G_crystallin-like"/>
</dbReference>
<dbReference type="SUPFAM" id="SSF49695">
    <property type="entry name" value="gamma-Crystallin-like"/>
    <property type="match status" value="3"/>
</dbReference>
<dbReference type="PANTHER" id="PTHR11818">
    <property type="entry name" value="BETA/GAMMA CRYSTALLIN"/>
    <property type="match status" value="1"/>
</dbReference>
<evidence type="ECO:0000256" key="1">
    <source>
        <dbReference type="ARBA" id="ARBA00009646"/>
    </source>
</evidence>
<dbReference type="SUPFAM" id="SSF50370">
    <property type="entry name" value="Ricin B-like lectins"/>
    <property type="match status" value="1"/>
</dbReference>
<feature type="compositionally biased region" description="Basic and acidic residues" evidence="3">
    <location>
        <begin position="251"/>
        <end position="266"/>
    </location>
</feature>